<sequence length="83" mass="9066">HIHHAVAVHDRTLVRRSSGSERAGVGIEASILGFCGTSFLSTFSEVWFLGMLSRRPPIALCGWGIVGLFQSALEPIRKLHAPR</sequence>
<proteinExistence type="predicted"/>
<dbReference type="EMBL" id="GEGO01004026">
    <property type="protein sequence ID" value="JAR91378.1"/>
    <property type="molecule type" value="Transcribed_RNA"/>
</dbReference>
<feature type="non-terminal residue" evidence="1">
    <location>
        <position position="83"/>
    </location>
</feature>
<dbReference type="AlphaFoldDB" id="A0A147BKR5"/>
<name>A0A147BKR5_IXORI</name>
<protein>
    <submittedName>
        <fullName evidence="1">Uncharacterized protein</fullName>
    </submittedName>
</protein>
<evidence type="ECO:0000313" key="1">
    <source>
        <dbReference type="EMBL" id="JAR91378.1"/>
    </source>
</evidence>
<accession>A0A147BKR5</accession>
<feature type="non-terminal residue" evidence="1">
    <location>
        <position position="1"/>
    </location>
</feature>
<reference evidence="1" key="1">
    <citation type="journal article" date="2018" name="PLoS Negl. Trop. Dis.">
        <title>Sialome diversity of ticks revealed by RNAseq of single tick salivary glands.</title>
        <authorList>
            <person name="Perner J."/>
            <person name="Kropackova S."/>
            <person name="Kopacek P."/>
            <person name="Ribeiro J.M."/>
        </authorList>
    </citation>
    <scope>NUCLEOTIDE SEQUENCE</scope>
    <source>
        <strain evidence="1">Siblings of single egg batch collected in Ceske Budejovice</strain>
        <tissue evidence="1">Salivary glands</tissue>
    </source>
</reference>
<organism evidence="1">
    <name type="scientific">Ixodes ricinus</name>
    <name type="common">Common tick</name>
    <name type="synonym">Acarus ricinus</name>
    <dbReference type="NCBI Taxonomy" id="34613"/>
    <lineage>
        <taxon>Eukaryota</taxon>
        <taxon>Metazoa</taxon>
        <taxon>Ecdysozoa</taxon>
        <taxon>Arthropoda</taxon>
        <taxon>Chelicerata</taxon>
        <taxon>Arachnida</taxon>
        <taxon>Acari</taxon>
        <taxon>Parasitiformes</taxon>
        <taxon>Ixodida</taxon>
        <taxon>Ixodoidea</taxon>
        <taxon>Ixodidae</taxon>
        <taxon>Ixodinae</taxon>
        <taxon>Ixodes</taxon>
    </lineage>
</organism>